<sequence length="181" mass="21030">MIFKVQCLRKTALLVFQMLLGREAPHLSTVSRWYAKFDRGRVSFHDEIREGRPSTAFTAENVATVRRSIEENRRITYEELRRHLGIGTRNFDVKDEPRSGRLVTAKLDAILEKIEQDRDISSSGIADERGIDYKTVLTYLKKAGCTKHLDTWIPHELIERNRMNLVLICVSVLKRNETEPF</sequence>
<dbReference type="STRING" id="151549.A0A4C1UAP5"/>
<keyword evidence="1" id="KW-0489">Methyltransferase</keyword>
<dbReference type="AlphaFoldDB" id="A0A4C1UAP5"/>
<proteinExistence type="predicted"/>
<evidence type="ECO:0000313" key="1">
    <source>
        <dbReference type="EMBL" id="GBP22964.1"/>
    </source>
</evidence>
<keyword evidence="2" id="KW-1185">Reference proteome</keyword>
<accession>A0A4C1UAP5</accession>
<dbReference type="GO" id="GO:0008168">
    <property type="term" value="F:methyltransferase activity"/>
    <property type="evidence" value="ECO:0007669"/>
    <property type="project" value="UniProtKB-KW"/>
</dbReference>
<dbReference type="EMBL" id="BGZK01000145">
    <property type="protein sequence ID" value="GBP22964.1"/>
    <property type="molecule type" value="Genomic_DNA"/>
</dbReference>
<name>A0A4C1UAP5_EUMVA</name>
<dbReference type="PANTHER" id="PTHR46060">
    <property type="entry name" value="MARINER MOS1 TRANSPOSASE-LIKE PROTEIN"/>
    <property type="match status" value="1"/>
</dbReference>
<protein>
    <submittedName>
        <fullName evidence="1">Histone-lysine N-methyltransferase SETMAR</fullName>
    </submittedName>
</protein>
<evidence type="ECO:0000313" key="2">
    <source>
        <dbReference type="Proteomes" id="UP000299102"/>
    </source>
</evidence>
<organism evidence="1 2">
    <name type="scientific">Eumeta variegata</name>
    <name type="common">Bagworm moth</name>
    <name type="synonym">Eumeta japonica</name>
    <dbReference type="NCBI Taxonomy" id="151549"/>
    <lineage>
        <taxon>Eukaryota</taxon>
        <taxon>Metazoa</taxon>
        <taxon>Ecdysozoa</taxon>
        <taxon>Arthropoda</taxon>
        <taxon>Hexapoda</taxon>
        <taxon>Insecta</taxon>
        <taxon>Pterygota</taxon>
        <taxon>Neoptera</taxon>
        <taxon>Endopterygota</taxon>
        <taxon>Lepidoptera</taxon>
        <taxon>Glossata</taxon>
        <taxon>Ditrysia</taxon>
        <taxon>Tineoidea</taxon>
        <taxon>Psychidae</taxon>
        <taxon>Oiketicinae</taxon>
        <taxon>Eumeta</taxon>
    </lineage>
</organism>
<reference evidence="1 2" key="1">
    <citation type="journal article" date="2019" name="Commun. Biol.">
        <title>The bagworm genome reveals a unique fibroin gene that provides high tensile strength.</title>
        <authorList>
            <person name="Kono N."/>
            <person name="Nakamura H."/>
            <person name="Ohtoshi R."/>
            <person name="Tomita M."/>
            <person name="Numata K."/>
            <person name="Arakawa K."/>
        </authorList>
    </citation>
    <scope>NUCLEOTIDE SEQUENCE [LARGE SCALE GENOMIC DNA]</scope>
</reference>
<dbReference type="InterPro" id="IPR052709">
    <property type="entry name" value="Transposase-MT_Hybrid"/>
</dbReference>
<dbReference type="PANTHER" id="PTHR46060:SF1">
    <property type="entry name" value="MARINER MOS1 TRANSPOSASE-LIKE PROTEIN"/>
    <property type="match status" value="1"/>
</dbReference>
<comment type="caution">
    <text evidence="1">The sequence shown here is derived from an EMBL/GenBank/DDBJ whole genome shotgun (WGS) entry which is preliminary data.</text>
</comment>
<dbReference type="OrthoDB" id="429597at2759"/>
<dbReference type="GO" id="GO:0032259">
    <property type="term" value="P:methylation"/>
    <property type="evidence" value="ECO:0007669"/>
    <property type="project" value="UniProtKB-KW"/>
</dbReference>
<gene>
    <name evidence="1" type="primary">SETMAR</name>
    <name evidence="1" type="ORF">EVAR_95365_1</name>
</gene>
<keyword evidence="1" id="KW-0808">Transferase</keyword>
<dbReference type="Proteomes" id="UP000299102">
    <property type="component" value="Unassembled WGS sequence"/>
</dbReference>